<dbReference type="Gene3D" id="1.20.1530.20">
    <property type="match status" value="1"/>
</dbReference>
<feature type="transmembrane region" description="Helical" evidence="5">
    <location>
        <begin position="77"/>
        <end position="99"/>
    </location>
</feature>
<dbReference type="PANTHER" id="PTHR10361">
    <property type="entry name" value="SODIUM-BILE ACID COTRANSPORTER"/>
    <property type="match status" value="1"/>
</dbReference>
<keyword evidence="2 5" id="KW-0812">Transmembrane</keyword>
<feature type="transmembrane region" description="Helical" evidence="5">
    <location>
        <begin position="37"/>
        <end position="57"/>
    </location>
</feature>
<dbReference type="EMBL" id="SRRU01000003">
    <property type="protein sequence ID" value="TGN84521.1"/>
    <property type="molecule type" value="Genomic_DNA"/>
</dbReference>
<dbReference type="InterPro" id="IPR038770">
    <property type="entry name" value="Na+/solute_symporter_sf"/>
</dbReference>
<dbReference type="InterPro" id="IPR002657">
    <property type="entry name" value="BilAc:Na_symport/Acr3"/>
</dbReference>
<comment type="caution">
    <text evidence="6">The sequence shown here is derived from an EMBL/GenBank/DDBJ whole genome shotgun (WGS) entry which is preliminary data.</text>
</comment>
<dbReference type="Proteomes" id="UP000298513">
    <property type="component" value="Unassembled WGS sequence"/>
</dbReference>
<dbReference type="InterPro" id="IPR004710">
    <property type="entry name" value="Bilac:Na_transpt"/>
</dbReference>
<comment type="subcellular location">
    <subcellularLocation>
        <location evidence="1">Membrane</location>
        <topology evidence="1">Multi-pass membrane protein</topology>
    </subcellularLocation>
</comment>
<keyword evidence="4 5" id="KW-0472">Membrane</keyword>
<keyword evidence="7" id="KW-1185">Reference proteome</keyword>
<feature type="transmembrane region" description="Helical" evidence="5">
    <location>
        <begin position="215"/>
        <end position="233"/>
    </location>
</feature>
<evidence type="ECO:0000256" key="3">
    <source>
        <dbReference type="ARBA" id="ARBA00022989"/>
    </source>
</evidence>
<feature type="transmembrane region" description="Helical" evidence="5">
    <location>
        <begin position="245"/>
        <end position="269"/>
    </location>
</feature>
<dbReference type="GO" id="GO:0016020">
    <property type="term" value="C:membrane"/>
    <property type="evidence" value="ECO:0007669"/>
    <property type="project" value="UniProtKB-SubCell"/>
</dbReference>
<evidence type="ECO:0000256" key="2">
    <source>
        <dbReference type="ARBA" id="ARBA00022692"/>
    </source>
</evidence>
<reference evidence="6 7" key="1">
    <citation type="submission" date="2019-04" db="EMBL/GenBank/DDBJ databases">
        <title>Streptomyces sp. nov. Bv016 isolated from bark of Buahinia variegata.</title>
        <authorList>
            <person name="Kanchanasin P."/>
            <person name="Tanasupawat S."/>
            <person name="Yuki M."/>
            <person name="Kudo T."/>
        </authorList>
    </citation>
    <scope>NUCLEOTIDE SEQUENCE [LARGE SCALE GENOMIC DNA]</scope>
    <source>
        <strain evidence="6 7">JCM 4765</strain>
    </source>
</reference>
<evidence type="ECO:0000256" key="5">
    <source>
        <dbReference type="SAM" id="Phobius"/>
    </source>
</evidence>
<gene>
    <name evidence="6" type="ORF">E5082_08925</name>
</gene>
<organism evidence="6 7">
    <name type="scientific">Streptomyces griseoluteus</name>
    <dbReference type="NCBI Taxonomy" id="29306"/>
    <lineage>
        <taxon>Bacteria</taxon>
        <taxon>Bacillati</taxon>
        <taxon>Actinomycetota</taxon>
        <taxon>Actinomycetes</taxon>
        <taxon>Kitasatosporales</taxon>
        <taxon>Streptomycetaceae</taxon>
        <taxon>Streptomyces</taxon>
    </lineage>
</organism>
<feature type="transmembrane region" description="Helical" evidence="5">
    <location>
        <begin position="139"/>
        <end position="160"/>
    </location>
</feature>
<dbReference type="AlphaFoldDB" id="A0A4Z1DK76"/>
<name>A0A4Z1DK76_STRGP</name>
<feature type="transmembrane region" description="Helical" evidence="5">
    <location>
        <begin position="172"/>
        <end position="195"/>
    </location>
</feature>
<dbReference type="PANTHER" id="PTHR10361:SF28">
    <property type="entry name" value="P3 PROTEIN-RELATED"/>
    <property type="match status" value="1"/>
</dbReference>
<feature type="transmembrane region" description="Helical" evidence="5">
    <location>
        <begin position="106"/>
        <end position="127"/>
    </location>
</feature>
<evidence type="ECO:0000256" key="1">
    <source>
        <dbReference type="ARBA" id="ARBA00004141"/>
    </source>
</evidence>
<proteinExistence type="predicted"/>
<sequence>MAALAPLRDRRKKDALSTRDHACFPAGRATRWLHRRLGSAVTVSYAAAVLLPGPGMWLRHPHPLLPAGALAVSPTPALLGLVLFAAGLQVPLGAAGGLLRRPRALLAGLFLRLTIPLLTIPVVAFLLRQTPDTDGGTGLVTAMAVIVAMPVAAGATVWAGNGRGDQPTMVGIVLGSTLLSPLTVPLVLDALGPLLTTANGHALIGSRSGPQGGSALTAVVLPCAAGLLCRLLLPGTWAAKAVTVVVPAALVGSLTLTYLNASGALGPFLARPRPLLLGAALAAAGLVCLLSFGAGHGIARLLRLDAPSATSFTLACGMNNSSAGAVMLTVALPDKPHLLMPVLAYGLFQKTAANRVVRMRASR</sequence>
<protein>
    <submittedName>
        <fullName evidence="6">Sodium-dependent transporter</fullName>
    </submittedName>
</protein>
<keyword evidence="3 5" id="KW-1133">Transmembrane helix</keyword>
<evidence type="ECO:0000256" key="4">
    <source>
        <dbReference type="ARBA" id="ARBA00023136"/>
    </source>
</evidence>
<evidence type="ECO:0000313" key="7">
    <source>
        <dbReference type="Proteomes" id="UP000298513"/>
    </source>
</evidence>
<feature type="transmembrane region" description="Helical" evidence="5">
    <location>
        <begin position="275"/>
        <end position="299"/>
    </location>
</feature>
<dbReference type="Pfam" id="PF01758">
    <property type="entry name" value="SBF"/>
    <property type="match status" value="1"/>
</dbReference>
<evidence type="ECO:0000313" key="6">
    <source>
        <dbReference type="EMBL" id="TGN84521.1"/>
    </source>
</evidence>
<accession>A0A4Z1DK76</accession>